<proteinExistence type="predicted"/>
<comment type="caution">
    <text evidence="1">The sequence shown here is derived from an EMBL/GenBank/DDBJ whole genome shotgun (WGS) entry which is preliminary data.</text>
</comment>
<sequence>MKSFTTLDGQESREPIGKRVFSENKQAVLIAMDLIARTNLEEVGEDDILERAMLLRLCFNENPSLKKISLLIVKYSQGRPVIYEKFESKSVSAF</sequence>
<accession>A0A834PBH2</accession>
<evidence type="ECO:0000313" key="2">
    <source>
        <dbReference type="Proteomes" id="UP000600918"/>
    </source>
</evidence>
<keyword evidence="2" id="KW-1185">Reference proteome</keyword>
<name>A0A834PBH2_VESPE</name>
<protein>
    <submittedName>
        <fullName evidence="1">Uncharacterized protein</fullName>
    </submittedName>
</protein>
<dbReference type="EMBL" id="JACSDY010000002">
    <property type="protein sequence ID" value="KAF7434997.1"/>
    <property type="molecule type" value="Genomic_DNA"/>
</dbReference>
<dbReference type="AlphaFoldDB" id="A0A834PBH2"/>
<dbReference type="Proteomes" id="UP000600918">
    <property type="component" value="Unassembled WGS sequence"/>
</dbReference>
<evidence type="ECO:0000313" key="1">
    <source>
        <dbReference type="EMBL" id="KAF7434997.1"/>
    </source>
</evidence>
<organism evidence="1 2">
    <name type="scientific">Vespula pensylvanica</name>
    <name type="common">Western yellow jacket</name>
    <name type="synonym">Wasp</name>
    <dbReference type="NCBI Taxonomy" id="30213"/>
    <lineage>
        <taxon>Eukaryota</taxon>
        <taxon>Metazoa</taxon>
        <taxon>Ecdysozoa</taxon>
        <taxon>Arthropoda</taxon>
        <taxon>Hexapoda</taxon>
        <taxon>Insecta</taxon>
        <taxon>Pterygota</taxon>
        <taxon>Neoptera</taxon>
        <taxon>Endopterygota</taxon>
        <taxon>Hymenoptera</taxon>
        <taxon>Apocrita</taxon>
        <taxon>Aculeata</taxon>
        <taxon>Vespoidea</taxon>
        <taxon>Vespidae</taxon>
        <taxon>Vespinae</taxon>
        <taxon>Vespula</taxon>
    </lineage>
</organism>
<reference evidence="1" key="1">
    <citation type="journal article" date="2020" name="G3 (Bethesda)">
        <title>High-Quality Assemblies for Three Invasive Social Wasps from the &lt;i&gt;Vespula&lt;/i&gt; Genus.</title>
        <authorList>
            <person name="Harrop T.W.R."/>
            <person name="Guhlin J."/>
            <person name="McLaughlin G.M."/>
            <person name="Permina E."/>
            <person name="Stockwell P."/>
            <person name="Gilligan J."/>
            <person name="Le Lec M.F."/>
            <person name="Gruber M.A.M."/>
            <person name="Quinn O."/>
            <person name="Lovegrove M."/>
            <person name="Duncan E.J."/>
            <person name="Remnant E.J."/>
            <person name="Van Eeckhoven J."/>
            <person name="Graham B."/>
            <person name="Knapp R.A."/>
            <person name="Langford K.W."/>
            <person name="Kronenberg Z."/>
            <person name="Press M.O."/>
            <person name="Eacker S.M."/>
            <person name="Wilson-Rankin E.E."/>
            <person name="Purcell J."/>
            <person name="Lester P.J."/>
            <person name="Dearden P.K."/>
        </authorList>
    </citation>
    <scope>NUCLEOTIDE SEQUENCE</scope>
    <source>
        <strain evidence="1">Volc-1</strain>
    </source>
</reference>
<gene>
    <name evidence="1" type="ORF">H0235_003188</name>
</gene>